<dbReference type="Pfam" id="PF04157">
    <property type="entry name" value="EAP30"/>
    <property type="match status" value="1"/>
</dbReference>
<dbReference type="GO" id="GO:0000814">
    <property type="term" value="C:ESCRT II complex"/>
    <property type="evidence" value="ECO:0007669"/>
    <property type="project" value="InterPro"/>
</dbReference>
<dbReference type="InterPro" id="IPR016689">
    <property type="entry name" value="ESCRT-2_cplx_Snf8"/>
</dbReference>
<dbReference type="SUPFAM" id="SSF46785">
    <property type="entry name" value="Winged helix' DNA-binding domain"/>
    <property type="match status" value="1"/>
</dbReference>
<proteinExistence type="inferred from homology"/>
<evidence type="ECO:0000313" key="5">
    <source>
        <dbReference type="Proteomes" id="UP000386466"/>
    </source>
</evidence>
<dbReference type="Proteomes" id="UP000386466">
    <property type="component" value="Unassembled WGS sequence"/>
</dbReference>
<dbReference type="Gene3D" id="1.10.10.10">
    <property type="entry name" value="Winged helix-like DNA-binding domain superfamily/Winged helix DNA-binding domain"/>
    <property type="match status" value="1"/>
</dbReference>
<dbReference type="PANTHER" id="PTHR12806">
    <property type="entry name" value="EAP30 SUBUNIT OF ELL COMPLEX"/>
    <property type="match status" value="1"/>
</dbReference>
<reference evidence="4 5" key="1">
    <citation type="submission" date="2019-01" db="EMBL/GenBank/DDBJ databases">
        <authorList>
            <person name="Alioto T."/>
            <person name="Alioto T."/>
        </authorList>
    </citation>
    <scope>NUCLEOTIDE SEQUENCE [LARGE SCALE GENOMIC DNA]</scope>
</reference>
<evidence type="ECO:0000256" key="3">
    <source>
        <dbReference type="ARBA" id="ARBA00030097"/>
    </source>
</evidence>
<evidence type="ECO:0000256" key="1">
    <source>
        <dbReference type="ARBA" id="ARBA00009834"/>
    </source>
</evidence>
<dbReference type="PANTHER" id="PTHR12806:SF0">
    <property type="entry name" value="VACUOLAR-SORTING PROTEIN SNF8"/>
    <property type="match status" value="1"/>
</dbReference>
<dbReference type="GO" id="GO:0043328">
    <property type="term" value="P:protein transport to vacuole involved in ubiquitin-dependent protein catabolic process via the multivesicular body sorting pathway"/>
    <property type="evidence" value="ECO:0007669"/>
    <property type="project" value="TreeGrafter"/>
</dbReference>
<dbReference type="EMBL" id="CAAGRJ010029396">
    <property type="protein sequence ID" value="VFV40805.1"/>
    <property type="molecule type" value="Genomic_DNA"/>
</dbReference>
<comment type="similarity">
    <text evidence="1">Belongs to the SNF8 family.</text>
</comment>
<keyword evidence="5" id="KW-1185">Reference proteome</keyword>
<evidence type="ECO:0000313" key="4">
    <source>
        <dbReference type="EMBL" id="VFV40805.1"/>
    </source>
</evidence>
<dbReference type="AlphaFoldDB" id="A0A485P3T2"/>
<gene>
    <name evidence="4" type="ORF">LYPA_23C013424</name>
</gene>
<dbReference type="InterPro" id="IPR036388">
    <property type="entry name" value="WH-like_DNA-bd_sf"/>
</dbReference>
<accession>A0A485P3T2</accession>
<dbReference type="InterPro" id="IPR036390">
    <property type="entry name" value="WH_DNA-bd_sf"/>
</dbReference>
<dbReference type="InterPro" id="IPR040608">
    <property type="entry name" value="Snf8/Vps36"/>
</dbReference>
<protein>
    <recommendedName>
        <fullName evidence="2">Vacuolar-sorting protein SNF8</fullName>
    </recommendedName>
    <alternativeName>
        <fullName evidence="3">ESCRT-II complex subunit VPS22</fullName>
    </alternativeName>
</protein>
<sequence>MGRPGSWQQEAHEPRQGCIATEWELVPSPRRNLQRSNIRSEELPWLRTSWPRCQSSWTCSRLTWRNLPAAQAGNSEESRILGAVPGHVCHRWGDPLPSGRGFWPKMVGVGDFYYELGVQIIEVCLTLKHRDGGVITLEKLQQQVFKRKGQIHTGYQPRQPDQGHQETKGTCHWLPASSLRVAPTSFSLFQLSSIWITLWCCSWQRKMAT</sequence>
<name>A0A485P3T2_LYNPA</name>
<organism evidence="4 5">
    <name type="scientific">Lynx pardinus</name>
    <name type="common">Iberian lynx</name>
    <name type="synonym">Felis pardina</name>
    <dbReference type="NCBI Taxonomy" id="191816"/>
    <lineage>
        <taxon>Eukaryota</taxon>
        <taxon>Metazoa</taxon>
        <taxon>Chordata</taxon>
        <taxon>Craniata</taxon>
        <taxon>Vertebrata</taxon>
        <taxon>Euteleostomi</taxon>
        <taxon>Mammalia</taxon>
        <taxon>Eutheria</taxon>
        <taxon>Laurasiatheria</taxon>
        <taxon>Carnivora</taxon>
        <taxon>Feliformia</taxon>
        <taxon>Felidae</taxon>
        <taxon>Felinae</taxon>
        <taxon>Lynx</taxon>
    </lineage>
</organism>
<evidence type="ECO:0000256" key="2">
    <source>
        <dbReference type="ARBA" id="ARBA00017052"/>
    </source>
</evidence>